<protein>
    <recommendedName>
        <fullName evidence="3">DUF3396 domain-containing protein</fullName>
    </recommendedName>
</protein>
<dbReference type="Pfam" id="PF11876">
    <property type="entry name" value="TsiV"/>
    <property type="match status" value="1"/>
</dbReference>
<dbReference type="EMBL" id="AAMD01000227">
    <property type="protein sequence ID" value="EAU62547.1"/>
    <property type="molecule type" value="Genomic_DNA"/>
</dbReference>
<proteinExistence type="predicted"/>
<name>Q08PY9_STIAD</name>
<evidence type="ECO:0000313" key="1">
    <source>
        <dbReference type="EMBL" id="EAU62547.1"/>
    </source>
</evidence>
<comment type="caution">
    <text evidence="1">The sequence shown here is derived from an EMBL/GenBank/DDBJ whole genome shotgun (WGS) entry which is preliminary data.</text>
</comment>
<dbReference type="Proteomes" id="UP000032702">
    <property type="component" value="Unassembled WGS sequence"/>
</dbReference>
<evidence type="ECO:0008006" key="3">
    <source>
        <dbReference type="Google" id="ProtNLM"/>
    </source>
</evidence>
<gene>
    <name evidence="1" type="ORF">STIAU_2321</name>
</gene>
<accession>Q08PY9</accession>
<sequence length="289" mass="32988">MTRDGVVICFFMRRSHAEVAPAVWRALQIYRSAIPPNSLGWYGSDDGDTLPLDDKGWAYIRWQILERTWVDACTVDLEEDASEVSGYNFEYRGRRLNAPIFSHDEDSTCGVTFSFPTEYLLEHGPAQLRALALEIARELPFSFGYASLAFVCPRGSWYGVRQQLFAPLCRYLGMDLYRMEDTSRVIGTRARGAYWLTFLGQPLLGQLGGVEGIGDKLRFPEVSLQPLAGERLLISLGEWPDAIDTEKAPIPPQYRALAHLLETFLYEESTGWFSLSKENMHRWLRRLCQ</sequence>
<evidence type="ECO:0000313" key="2">
    <source>
        <dbReference type="Proteomes" id="UP000032702"/>
    </source>
</evidence>
<dbReference type="InterPro" id="IPR021815">
    <property type="entry name" value="TsiV"/>
</dbReference>
<reference evidence="1 2" key="1">
    <citation type="submission" date="2006-04" db="EMBL/GenBank/DDBJ databases">
        <authorList>
            <person name="Nierman W.C."/>
        </authorList>
    </citation>
    <scope>NUCLEOTIDE SEQUENCE [LARGE SCALE GENOMIC DNA]</scope>
    <source>
        <strain evidence="1 2">DW4/3-1</strain>
    </source>
</reference>
<organism evidence="1 2">
    <name type="scientific">Stigmatella aurantiaca (strain DW4/3-1)</name>
    <dbReference type="NCBI Taxonomy" id="378806"/>
    <lineage>
        <taxon>Bacteria</taxon>
        <taxon>Pseudomonadati</taxon>
        <taxon>Myxococcota</taxon>
        <taxon>Myxococcia</taxon>
        <taxon>Myxococcales</taxon>
        <taxon>Cystobacterineae</taxon>
        <taxon>Archangiaceae</taxon>
        <taxon>Stigmatella</taxon>
    </lineage>
</organism>
<dbReference type="PATRIC" id="fig|378806.16.peg.1319"/>
<dbReference type="AlphaFoldDB" id="Q08PY9"/>